<sequence>MTVYIKLLMRKNKIMLNNNQLNNMFLNKIMRQHYEDLLEAKNDPKTFLQAMSSKESNLWYNFIKDEMDSMASNQLPNGVKANIKRHKTRYVAKREVIDYIEAFSLI</sequence>
<name>A0A371HIQ6_MUCPR</name>
<dbReference type="EMBL" id="QJKJ01002481">
    <property type="protein sequence ID" value="RDY02686.1"/>
    <property type="molecule type" value="Genomic_DNA"/>
</dbReference>
<accession>A0A371HIQ6</accession>
<dbReference type="AlphaFoldDB" id="A0A371HIQ6"/>
<proteinExistence type="predicted"/>
<evidence type="ECO:0000313" key="1">
    <source>
        <dbReference type="EMBL" id="RDY02686.1"/>
    </source>
</evidence>
<reference evidence="1" key="1">
    <citation type="submission" date="2018-05" db="EMBL/GenBank/DDBJ databases">
        <title>Draft genome of Mucuna pruriens seed.</title>
        <authorList>
            <person name="Nnadi N.E."/>
            <person name="Vos R."/>
            <person name="Hasami M.H."/>
            <person name="Devisetty U.K."/>
            <person name="Aguiy J.C."/>
        </authorList>
    </citation>
    <scope>NUCLEOTIDE SEQUENCE [LARGE SCALE GENOMIC DNA]</scope>
    <source>
        <strain evidence="1">JCA_2017</strain>
    </source>
</reference>
<keyword evidence="2" id="KW-1185">Reference proteome</keyword>
<feature type="non-terminal residue" evidence="1">
    <location>
        <position position="1"/>
    </location>
</feature>
<protein>
    <submittedName>
        <fullName evidence="1">Uncharacterized protein</fullName>
    </submittedName>
</protein>
<evidence type="ECO:0000313" key="2">
    <source>
        <dbReference type="Proteomes" id="UP000257109"/>
    </source>
</evidence>
<gene>
    <name evidence="1" type="ORF">CR513_13831</name>
</gene>
<dbReference type="Proteomes" id="UP000257109">
    <property type="component" value="Unassembled WGS sequence"/>
</dbReference>
<comment type="caution">
    <text evidence="1">The sequence shown here is derived from an EMBL/GenBank/DDBJ whole genome shotgun (WGS) entry which is preliminary data.</text>
</comment>
<organism evidence="1 2">
    <name type="scientific">Mucuna pruriens</name>
    <name type="common">Velvet bean</name>
    <name type="synonym">Dolichos pruriens</name>
    <dbReference type="NCBI Taxonomy" id="157652"/>
    <lineage>
        <taxon>Eukaryota</taxon>
        <taxon>Viridiplantae</taxon>
        <taxon>Streptophyta</taxon>
        <taxon>Embryophyta</taxon>
        <taxon>Tracheophyta</taxon>
        <taxon>Spermatophyta</taxon>
        <taxon>Magnoliopsida</taxon>
        <taxon>eudicotyledons</taxon>
        <taxon>Gunneridae</taxon>
        <taxon>Pentapetalae</taxon>
        <taxon>rosids</taxon>
        <taxon>fabids</taxon>
        <taxon>Fabales</taxon>
        <taxon>Fabaceae</taxon>
        <taxon>Papilionoideae</taxon>
        <taxon>50 kb inversion clade</taxon>
        <taxon>NPAAA clade</taxon>
        <taxon>indigoferoid/millettioid clade</taxon>
        <taxon>Phaseoleae</taxon>
        <taxon>Mucuna</taxon>
    </lineage>
</organism>